<name>A0A512AZU2_9BACT</name>
<dbReference type="OrthoDB" id="282774at2"/>
<reference evidence="2 3" key="1">
    <citation type="submission" date="2019-07" db="EMBL/GenBank/DDBJ databases">
        <title>Whole genome shotgun sequence of Adhaeribacter aerolatus NBRC 106133.</title>
        <authorList>
            <person name="Hosoyama A."/>
            <person name="Uohara A."/>
            <person name="Ohji S."/>
            <person name="Ichikawa N."/>
        </authorList>
    </citation>
    <scope>NUCLEOTIDE SEQUENCE [LARGE SCALE GENOMIC DNA]</scope>
    <source>
        <strain evidence="2 3">NBRC 106133</strain>
    </source>
</reference>
<evidence type="ECO:0008006" key="4">
    <source>
        <dbReference type="Google" id="ProtNLM"/>
    </source>
</evidence>
<evidence type="ECO:0000313" key="2">
    <source>
        <dbReference type="EMBL" id="GEO05226.1"/>
    </source>
</evidence>
<feature type="transmembrane region" description="Helical" evidence="1">
    <location>
        <begin position="28"/>
        <end position="47"/>
    </location>
</feature>
<accession>A0A512AZU2</accession>
<keyword evidence="1" id="KW-0812">Transmembrane</keyword>
<feature type="transmembrane region" description="Helical" evidence="1">
    <location>
        <begin position="59"/>
        <end position="80"/>
    </location>
</feature>
<keyword evidence="1" id="KW-0472">Membrane</keyword>
<dbReference type="RefSeq" id="WP_146898733.1">
    <property type="nucleotide sequence ID" value="NZ_BJYS01000021.1"/>
</dbReference>
<dbReference type="AlphaFoldDB" id="A0A512AZU2"/>
<protein>
    <recommendedName>
        <fullName evidence="4">DUF3147 family protein</fullName>
    </recommendedName>
</protein>
<keyword evidence="3" id="KW-1185">Reference proteome</keyword>
<comment type="caution">
    <text evidence="2">The sequence shown here is derived from an EMBL/GenBank/DDBJ whole genome shotgun (WGS) entry which is preliminary data.</text>
</comment>
<proteinExistence type="predicted"/>
<evidence type="ECO:0000256" key="1">
    <source>
        <dbReference type="SAM" id="Phobius"/>
    </source>
</evidence>
<dbReference type="Proteomes" id="UP000321532">
    <property type="component" value="Unassembled WGS sequence"/>
</dbReference>
<gene>
    <name evidence="2" type="ORF">AAE02nite_28900</name>
</gene>
<feature type="transmembrane region" description="Helical" evidence="1">
    <location>
        <begin position="86"/>
        <end position="107"/>
    </location>
</feature>
<dbReference type="NCBIfam" id="NF006749">
    <property type="entry name" value="PRK09272.1-2"/>
    <property type="match status" value="1"/>
</dbReference>
<evidence type="ECO:0000313" key="3">
    <source>
        <dbReference type="Proteomes" id="UP000321532"/>
    </source>
</evidence>
<organism evidence="2 3">
    <name type="scientific">Adhaeribacter aerolatus</name>
    <dbReference type="NCBI Taxonomy" id="670289"/>
    <lineage>
        <taxon>Bacteria</taxon>
        <taxon>Pseudomonadati</taxon>
        <taxon>Bacteroidota</taxon>
        <taxon>Cytophagia</taxon>
        <taxon>Cytophagales</taxon>
        <taxon>Hymenobacteraceae</taxon>
        <taxon>Adhaeribacter</taxon>
    </lineage>
</organism>
<sequence>MKILIKVIITALLVTGISELSRRYTTLAAILASLPLTSILAMIWLYLDTKDTQKVSDLSYGIFWAVLPSLLFFVALPLLLKAGLKFPLALLVSCALMAGFYFGYLAILRKLGITAL</sequence>
<dbReference type="EMBL" id="BJYS01000021">
    <property type="protein sequence ID" value="GEO05226.1"/>
    <property type="molecule type" value="Genomic_DNA"/>
</dbReference>
<dbReference type="InterPro" id="IPR058117">
    <property type="entry name" value="BV97_02767-like"/>
</dbReference>
<keyword evidence="1" id="KW-1133">Transmembrane helix</keyword>